<dbReference type="PROSITE" id="PS50090">
    <property type="entry name" value="MYB_LIKE"/>
    <property type="match status" value="2"/>
</dbReference>
<feature type="domain" description="Myb-like" evidence="2">
    <location>
        <begin position="42"/>
        <end position="92"/>
    </location>
</feature>
<dbReference type="SMART" id="SM00717">
    <property type="entry name" value="SANT"/>
    <property type="match status" value="2"/>
</dbReference>
<keyword evidence="6" id="KW-1185">Reference proteome</keyword>
<feature type="compositionally biased region" description="Low complexity" evidence="1">
    <location>
        <begin position="1"/>
        <end position="19"/>
    </location>
</feature>
<evidence type="ECO:0000259" key="3">
    <source>
        <dbReference type="PROSITE" id="PS51293"/>
    </source>
</evidence>
<dbReference type="InterPro" id="IPR001005">
    <property type="entry name" value="SANT/Myb"/>
</dbReference>
<feature type="region of interest" description="Disordered" evidence="1">
    <location>
        <begin position="1"/>
        <end position="49"/>
    </location>
</feature>
<dbReference type="InterPro" id="IPR009057">
    <property type="entry name" value="Homeodomain-like_sf"/>
</dbReference>
<dbReference type="PANTHER" id="PTHR45614:SF274">
    <property type="entry name" value="MYB-LIKE DNA-BINDING PROTEIN"/>
    <property type="match status" value="1"/>
</dbReference>
<gene>
    <name evidence="5" type="ORF">OEZ85_000065</name>
</gene>
<dbReference type="EMBL" id="CP126223">
    <property type="protein sequence ID" value="WIA23297.1"/>
    <property type="molecule type" value="Genomic_DNA"/>
</dbReference>
<accession>A0ABY8USI5</accession>
<dbReference type="PROSITE" id="PS51293">
    <property type="entry name" value="SANT"/>
    <property type="match status" value="1"/>
</dbReference>
<feature type="domain" description="HTH myb-type" evidence="4">
    <location>
        <begin position="42"/>
        <end position="96"/>
    </location>
</feature>
<feature type="domain" description="Myb-like" evidence="2">
    <location>
        <begin position="93"/>
        <end position="131"/>
    </location>
</feature>
<dbReference type="InterPro" id="IPR017884">
    <property type="entry name" value="SANT_dom"/>
</dbReference>
<evidence type="ECO:0000259" key="2">
    <source>
        <dbReference type="PROSITE" id="PS50090"/>
    </source>
</evidence>
<dbReference type="InterPro" id="IPR050560">
    <property type="entry name" value="MYB_TF"/>
</dbReference>
<dbReference type="SUPFAM" id="SSF46689">
    <property type="entry name" value="Homeodomain-like"/>
    <property type="match status" value="1"/>
</dbReference>
<dbReference type="PROSITE" id="PS51294">
    <property type="entry name" value="HTH_MYB"/>
    <property type="match status" value="1"/>
</dbReference>
<evidence type="ECO:0000313" key="5">
    <source>
        <dbReference type="EMBL" id="WIA23297.1"/>
    </source>
</evidence>
<evidence type="ECO:0000256" key="1">
    <source>
        <dbReference type="SAM" id="MobiDB-lite"/>
    </source>
</evidence>
<sequence length="144" mass="15996">MSPPAAAAAATGNAAHGAAPSSSGKKPPLPPPPQQQEQQQELPKQQRNCWSDEEHAKLVALVERYGRNWARVESHLPGRTGKQCRERYQAQTDREKRQGNWTVAEEYRLALLHSRLGTRWVQIAAALPGSRALLQEPLECSDSR</sequence>
<dbReference type="InterPro" id="IPR017930">
    <property type="entry name" value="Myb_dom"/>
</dbReference>
<evidence type="ECO:0008006" key="7">
    <source>
        <dbReference type="Google" id="ProtNLM"/>
    </source>
</evidence>
<feature type="compositionally biased region" description="Low complexity" evidence="1">
    <location>
        <begin position="35"/>
        <end position="46"/>
    </location>
</feature>
<dbReference type="PANTHER" id="PTHR45614">
    <property type="entry name" value="MYB PROTEIN-RELATED"/>
    <property type="match status" value="1"/>
</dbReference>
<reference evidence="5 6" key="1">
    <citation type="submission" date="2023-05" db="EMBL/GenBank/DDBJ databases">
        <title>A 100% complete, gapless, phased diploid assembly of the Scenedesmus obliquus UTEX 3031 genome.</title>
        <authorList>
            <person name="Biondi T.C."/>
            <person name="Hanschen E.R."/>
            <person name="Kwon T."/>
            <person name="Eng W."/>
            <person name="Kruse C.P.S."/>
            <person name="Koehler S.I."/>
            <person name="Kunde Y."/>
            <person name="Gleasner C.D."/>
            <person name="You Mak K.T."/>
            <person name="Polle J."/>
            <person name="Hovde B.T."/>
            <person name="Starkenburg S.R."/>
        </authorList>
    </citation>
    <scope>NUCLEOTIDE SEQUENCE [LARGE SCALE GENOMIC DNA]</scope>
    <source>
        <strain evidence="5 6">DOE0152z</strain>
    </source>
</reference>
<evidence type="ECO:0000259" key="4">
    <source>
        <dbReference type="PROSITE" id="PS51294"/>
    </source>
</evidence>
<dbReference type="Pfam" id="PF00249">
    <property type="entry name" value="Myb_DNA-binding"/>
    <property type="match status" value="2"/>
</dbReference>
<protein>
    <recommendedName>
        <fullName evidence="7">Myb-like domain-containing protein</fullName>
    </recommendedName>
</protein>
<name>A0ABY8USI5_TETOB</name>
<proteinExistence type="predicted"/>
<evidence type="ECO:0000313" key="6">
    <source>
        <dbReference type="Proteomes" id="UP001244341"/>
    </source>
</evidence>
<dbReference type="Gene3D" id="1.10.10.60">
    <property type="entry name" value="Homeodomain-like"/>
    <property type="match status" value="2"/>
</dbReference>
<organism evidence="5 6">
    <name type="scientific">Tetradesmus obliquus</name>
    <name type="common">Green alga</name>
    <name type="synonym">Acutodesmus obliquus</name>
    <dbReference type="NCBI Taxonomy" id="3088"/>
    <lineage>
        <taxon>Eukaryota</taxon>
        <taxon>Viridiplantae</taxon>
        <taxon>Chlorophyta</taxon>
        <taxon>core chlorophytes</taxon>
        <taxon>Chlorophyceae</taxon>
        <taxon>CS clade</taxon>
        <taxon>Sphaeropleales</taxon>
        <taxon>Scenedesmaceae</taxon>
        <taxon>Tetradesmus</taxon>
    </lineage>
</organism>
<dbReference type="Proteomes" id="UP001244341">
    <property type="component" value="Chromosome 16b"/>
</dbReference>
<dbReference type="CDD" id="cd00167">
    <property type="entry name" value="SANT"/>
    <property type="match status" value="1"/>
</dbReference>
<feature type="domain" description="SANT" evidence="3">
    <location>
        <begin position="45"/>
        <end position="97"/>
    </location>
</feature>